<proteinExistence type="predicted"/>
<dbReference type="PANTHER" id="PTHR45661">
    <property type="entry name" value="SURFACE ANTIGEN"/>
    <property type="match status" value="1"/>
</dbReference>
<dbReference type="PANTHER" id="PTHR45661:SF3">
    <property type="entry name" value="IG-LIKE DOMAIN-CONTAINING PROTEIN"/>
    <property type="match status" value="1"/>
</dbReference>
<evidence type="ECO:0000313" key="2">
    <source>
        <dbReference type="Proteomes" id="UP001295423"/>
    </source>
</evidence>
<dbReference type="AlphaFoldDB" id="A0AAD2JLX2"/>
<dbReference type="EMBL" id="CAKOGP040002125">
    <property type="protein sequence ID" value="CAJ1962877.1"/>
    <property type="molecule type" value="Genomic_DNA"/>
</dbReference>
<gene>
    <name evidence="1" type="ORF">CYCCA115_LOCUS19897</name>
</gene>
<dbReference type="Gene3D" id="3.80.10.10">
    <property type="entry name" value="Ribonuclease Inhibitor"/>
    <property type="match status" value="1"/>
</dbReference>
<keyword evidence="2" id="KW-1185">Reference proteome</keyword>
<accession>A0AAD2JLX2</accession>
<protein>
    <submittedName>
        <fullName evidence="1">Uncharacterized protein</fullName>
    </submittedName>
</protein>
<dbReference type="Pfam" id="PF13306">
    <property type="entry name" value="LRR_5"/>
    <property type="match status" value="1"/>
</dbReference>
<dbReference type="Proteomes" id="UP001295423">
    <property type="component" value="Unassembled WGS sequence"/>
</dbReference>
<organism evidence="1 2">
    <name type="scientific">Cylindrotheca closterium</name>
    <dbReference type="NCBI Taxonomy" id="2856"/>
    <lineage>
        <taxon>Eukaryota</taxon>
        <taxon>Sar</taxon>
        <taxon>Stramenopiles</taxon>
        <taxon>Ochrophyta</taxon>
        <taxon>Bacillariophyta</taxon>
        <taxon>Bacillariophyceae</taxon>
        <taxon>Bacillariophycidae</taxon>
        <taxon>Bacillariales</taxon>
        <taxon>Bacillariaceae</taxon>
        <taxon>Cylindrotheca</taxon>
    </lineage>
</organism>
<dbReference type="InterPro" id="IPR026906">
    <property type="entry name" value="LRR_5"/>
</dbReference>
<comment type="caution">
    <text evidence="1">The sequence shown here is derived from an EMBL/GenBank/DDBJ whole genome shotgun (WGS) entry which is preliminary data.</text>
</comment>
<dbReference type="InterPro" id="IPR053139">
    <property type="entry name" value="Surface_bspA-like"/>
</dbReference>
<dbReference type="InterPro" id="IPR032675">
    <property type="entry name" value="LRR_dom_sf"/>
</dbReference>
<evidence type="ECO:0000313" key="1">
    <source>
        <dbReference type="EMBL" id="CAJ1962877.1"/>
    </source>
</evidence>
<sequence length="554" mass="62828">MADNDNNNHEETILVVFTSNTQRQDIPRNVTSVRVHVQVLPVWALSKLPHLETVEFPMGFRVIGKSAFLGCTSLQELALPLSAKEIRAGAMAGCMKLKTVQLNEGLEDIMDAAFQHCRSLTHIIIPPTVETLGNLLFHGCHSLCLVNLPEGLQFLGRSVFMQCHSLQRIYVPCTVNYIGAYCFKDCFQLQSIELPPSGLKMIRVEAFCRCSNLRNICISPGTVLEGGYDRVFDQDSLLLCKEDDNIPNLDLDLDFDPEFLENENIEWSTPKAEKAISIQNRYQDLPILRLCYYQAHWSSLEEDSEGGTNSIVEEMERLIKCHCDSRTKGDLDTKVAPKTTTSTQDHVSMTPLHILALSAKPNRALWNLVYCAFPGDLLVKDKWGKEPLQYLLECSSSIENDFSIEHILQVAIPERLQCRLRFLGEQWRNEFLQRIHDLPMDGTRATRRNSANQILTLAYKYERMEAVSLLESAVWKAQWQRMVEPSKPEPKVTAKAEEKLESTIPPGSSHDLTTITARETCRLQCRSEAVVCNVMQFLDPLLQQLSLEDPIAQF</sequence>
<reference evidence="1" key="1">
    <citation type="submission" date="2023-08" db="EMBL/GenBank/DDBJ databases">
        <authorList>
            <person name="Audoor S."/>
            <person name="Bilcke G."/>
        </authorList>
    </citation>
    <scope>NUCLEOTIDE SEQUENCE</scope>
</reference>
<name>A0AAD2JLX2_9STRA</name>
<dbReference type="SUPFAM" id="SSF52058">
    <property type="entry name" value="L domain-like"/>
    <property type="match status" value="1"/>
</dbReference>